<evidence type="ECO:0000313" key="4">
    <source>
        <dbReference type="EMBL" id="ABG50595.1"/>
    </source>
</evidence>
<dbReference type="SUPFAM" id="SSF48452">
    <property type="entry name" value="TPR-like"/>
    <property type="match status" value="1"/>
</dbReference>
<dbReference type="PROSITE" id="PS50005">
    <property type="entry name" value="TPR"/>
    <property type="match status" value="1"/>
</dbReference>
<dbReference type="PROSITE" id="PS50076">
    <property type="entry name" value="DNAJ_2"/>
    <property type="match status" value="1"/>
</dbReference>
<dbReference type="EMBL" id="CP000393">
    <property type="protein sequence ID" value="ABG50595.1"/>
    <property type="molecule type" value="Genomic_DNA"/>
</dbReference>
<dbReference type="AlphaFoldDB" id="Q116H9"/>
<dbReference type="InterPro" id="IPR052276">
    <property type="entry name" value="Diphthamide-biosynth_chaperone"/>
</dbReference>
<dbReference type="InterPro" id="IPR001623">
    <property type="entry name" value="DnaJ_domain"/>
</dbReference>
<proteinExistence type="predicted"/>
<organism evidence="4">
    <name type="scientific">Trichodesmium erythraeum (strain IMS101)</name>
    <dbReference type="NCBI Taxonomy" id="203124"/>
    <lineage>
        <taxon>Bacteria</taxon>
        <taxon>Bacillati</taxon>
        <taxon>Cyanobacteriota</taxon>
        <taxon>Cyanophyceae</taxon>
        <taxon>Oscillatoriophycideae</taxon>
        <taxon>Oscillatoriales</taxon>
        <taxon>Microcoleaceae</taxon>
        <taxon>Trichodesmium</taxon>
    </lineage>
</organism>
<sequence>MNIADYYRKLDLNLGASLGEVKASYRRLARMYHPDVNPKDKHAKDKFIAVTEAYKILLRVAPAQAELPYNLTPTSTTNKNSKSETVSPRETKVRRTVKQKQNQNKSHTLEVERQLKQNYYLQLKHLLKYKRYPRAIALAEGLAQRMPQDPEVRQWQAIAYQRWGRQLINERKLDKARNYLKKALKTDPQNRDLWAEIEYDFHQLEKIY</sequence>
<evidence type="ECO:0000256" key="2">
    <source>
        <dbReference type="SAM" id="MobiDB-lite"/>
    </source>
</evidence>
<keyword evidence="4" id="KW-0346">Stress response</keyword>
<dbReference type="HOGENOM" id="CLU_085705_0_0_3"/>
<feature type="region of interest" description="Disordered" evidence="2">
    <location>
        <begin position="69"/>
        <end position="110"/>
    </location>
</feature>
<dbReference type="PANTHER" id="PTHR44240:SF10">
    <property type="entry name" value="J DOMAIN-CONTAINING PROTEIN"/>
    <property type="match status" value="1"/>
</dbReference>
<gene>
    <name evidence="4" type="ordered locus">Tery_1250</name>
</gene>
<reference evidence="4" key="1">
    <citation type="submission" date="2006-06" db="EMBL/GenBank/DDBJ databases">
        <title>Complete sequence of Trichodesmium erythraeum IMS101.</title>
        <authorList>
            <consortium name="US DOE Joint Genome Institute"/>
            <person name="Copeland A."/>
            <person name="Lucas S."/>
            <person name="Lapidus A."/>
            <person name="Barry K."/>
            <person name="Detter J.C."/>
            <person name="Glavina del Rio T."/>
            <person name="Hammon N."/>
            <person name="Israni S."/>
            <person name="Dalin E."/>
            <person name="Tice H."/>
            <person name="Pitluck S."/>
            <person name="Kiss H."/>
            <person name="Munk A.C."/>
            <person name="Brettin T."/>
            <person name="Bruce D."/>
            <person name="Han C."/>
            <person name="Tapia R."/>
            <person name="Gilna P."/>
            <person name="Schmutz J."/>
            <person name="Larimer F."/>
            <person name="Land M."/>
            <person name="Hauser L."/>
            <person name="Kyrpides N."/>
            <person name="Kim E."/>
            <person name="Richardson P."/>
        </authorList>
    </citation>
    <scope>NUCLEOTIDE SEQUENCE [LARGE SCALE GENOMIC DNA]</scope>
    <source>
        <strain evidence="4">IMS101</strain>
    </source>
</reference>
<dbReference type="Gene3D" id="1.10.287.110">
    <property type="entry name" value="DnaJ domain"/>
    <property type="match status" value="1"/>
</dbReference>
<evidence type="ECO:0000256" key="1">
    <source>
        <dbReference type="PROSITE-ProRule" id="PRU00339"/>
    </source>
</evidence>
<protein>
    <submittedName>
        <fullName evidence="4">Heat shock protein DnaJ-like</fullName>
    </submittedName>
</protein>
<dbReference type="PANTHER" id="PTHR44240">
    <property type="entry name" value="DNAJ DOMAIN (PROKARYOTIC HEAT SHOCK PROTEIN)-RELATED"/>
    <property type="match status" value="1"/>
</dbReference>
<dbReference type="InterPro" id="IPR011990">
    <property type="entry name" value="TPR-like_helical_dom_sf"/>
</dbReference>
<accession>Q116H9</accession>
<dbReference type="OrthoDB" id="9779889at2"/>
<keyword evidence="1" id="KW-0802">TPR repeat</keyword>
<evidence type="ECO:0000259" key="3">
    <source>
        <dbReference type="PROSITE" id="PS50076"/>
    </source>
</evidence>
<feature type="domain" description="J" evidence="3">
    <location>
        <begin position="5"/>
        <end position="73"/>
    </location>
</feature>
<dbReference type="STRING" id="203124.Tery_1250"/>
<dbReference type="InterPro" id="IPR019734">
    <property type="entry name" value="TPR_rpt"/>
</dbReference>
<dbReference type="InterPro" id="IPR036869">
    <property type="entry name" value="J_dom_sf"/>
</dbReference>
<name>Q116H9_TRIEI</name>
<dbReference type="Gene3D" id="1.25.40.10">
    <property type="entry name" value="Tetratricopeptide repeat domain"/>
    <property type="match status" value="1"/>
</dbReference>
<dbReference type="KEGG" id="ter:Tery_1250"/>
<dbReference type="RefSeq" id="WP_011610974.1">
    <property type="nucleotide sequence ID" value="NC_008312.1"/>
</dbReference>
<dbReference type="SMART" id="SM00271">
    <property type="entry name" value="DnaJ"/>
    <property type="match status" value="1"/>
</dbReference>
<dbReference type="CDD" id="cd06257">
    <property type="entry name" value="DnaJ"/>
    <property type="match status" value="1"/>
</dbReference>
<dbReference type="SUPFAM" id="SSF46565">
    <property type="entry name" value="Chaperone J-domain"/>
    <property type="match status" value="1"/>
</dbReference>
<dbReference type="Pfam" id="PF00226">
    <property type="entry name" value="DnaJ"/>
    <property type="match status" value="1"/>
</dbReference>
<feature type="repeat" description="TPR" evidence="1">
    <location>
        <begin position="157"/>
        <end position="190"/>
    </location>
</feature>
<dbReference type="eggNOG" id="COG0484">
    <property type="taxonomic scope" value="Bacteria"/>
</dbReference>
<dbReference type="PRINTS" id="PR00625">
    <property type="entry name" value="JDOMAIN"/>
</dbReference>